<name>A0ABV5CNK8_9ACTN</name>
<dbReference type="Proteomes" id="UP001582793">
    <property type="component" value="Unassembled WGS sequence"/>
</dbReference>
<accession>A0ABV5CNK8</accession>
<evidence type="ECO:0000313" key="2">
    <source>
        <dbReference type="Proteomes" id="UP001582793"/>
    </source>
</evidence>
<evidence type="ECO:0008006" key="3">
    <source>
        <dbReference type="Google" id="ProtNLM"/>
    </source>
</evidence>
<organism evidence="1 2">
    <name type="scientific">Polymorphospora lycopeni</name>
    <dbReference type="NCBI Taxonomy" id="3140240"/>
    <lineage>
        <taxon>Bacteria</taxon>
        <taxon>Bacillati</taxon>
        <taxon>Actinomycetota</taxon>
        <taxon>Actinomycetes</taxon>
        <taxon>Micromonosporales</taxon>
        <taxon>Micromonosporaceae</taxon>
        <taxon>Polymorphospora</taxon>
    </lineage>
</organism>
<evidence type="ECO:0000313" key="1">
    <source>
        <dbReference type="EMBL" id="MFB6393592.1"/>
    </source>
</evidence>
<protein>
    <recommendedName>
        <fullName evidence="3">Ig-like domain-containing protein</fullName>
    </recommendedName>
</protein>
<reference evidence="1 2" key="1">
    <citation type="submission" date="2024-04" db="EMBL/GenBank/DDBJ databases">
        <title>Polymorphospora sp. isolated from Baiyangdian Lake in Xiong'an New Area.</title>
        <authorList>
            <person name="Zhang X."/>
            <person name="Liu J."/>
        </authorList>
    </citation>
    <scope>NUCLEOTIDE SEQUENCE [LARGE SCALE GENOMIC DNA]</scope>
    <source>
        <strain evidence="1 2">2-325</strain>
    </source>
</reference>
<proteinExistence type="predicted"/>
<gene>
    <name evidence="1" type="ORF">AAFH96_10795</name>
</gene>
<dbReference type="EMBL" id="JBCGDC010000023">
    <property type="protein sequence ID" value="MFB6393592.1"/>
    <property type="molecule type" value="Genomic_DNA"/>
</dbReference>
<sequence>MVLVLGGAVIATPTHVYAKPGDAQIAAGACTFSAPTPSKSGDNVTATAHISDCGTAYWTLTIQRHRTGPFWQTMGTSNRNNDGEVRVTTGCKELGTYTYRSILESNKGHQSVSGHNRFSC</sequence>
<keyword evidence="2" id="KW-1185">Reference proteome</keyword>
<comment type="caution">
    <text evidence="1">The sequence shown here is derived from an EMBL/GenBank/DDBJ whole genome shotgun (WGS) entry which is preliminary data.</text>
</comment>
<dbReference type="RefSeq" id="WP_375734019.1">
    <property type="nucleotide sequence ID" value="NZ_JBCGDC010000023.1"/>
</dbReference>